<dbReference type="PANTHER" id="PTHR30319:SF1">
    <property type="entry name" value="TRANSCRIPTIONAL REPRESSOR PAAX"/>
    <property type="match status" value="1"/>
</dbReference>
<protein>
    <recommendedName>
        <fullName evidence="1">Transcriptional repressor PaaX-like central Cas2-like domain-containing protein</fullName>
    </recommendedName>
</protein>
<accession>A0A1F7UQL4</accession>
<dbReference type="PANTHER" id="PTHR30319">
    <property type="entry name" value="PHENYLACETIC ACID REGULATOR-RELATED TRANSCRIPTIONAL REPRESSOR"/>
    <property type="match status" value="1"/>
</dbReference>
<dbReference type="Proteomes" id="UP000176897">
    <property type="component" value="Unassembled WGS sequence"/>
</dbReference>
<reference evidence="2 3" key="1">
    <citation type="journal article" date="2016" name="Nat. Commun.">
        <title>Thousands of microbial genomes shed light on interconnected biogeochemical processes in an aquifer system.</title>
        <authorList>
            <person name="Anantharaman K."/>
            <person name="Brown C.T."/>
            <person name="Hug L.A."/>
            <person name="Sharon I."/>
            <person name="Castelle C.J."/>
            <person name="Probst A.J."/>
            <person name="Thomas B.C."/>
            <person name="Singh A."/>
            <person name="Wilkins M.J."/>
            <person name="Karaoz U."/>
            <person name="Brodie E.L."/>
            <person name="Williams K.H."/>
            <person name="Hubbard S.S."/>
            <person name="Banfield J.F."/>
        </authorList>
    </citation>
    <scope>NUCLEOTIDE SEQUENCE [LARGE SCALE GENOMIC DNA]</scope>
</reference>
<gene>
    <name evidence="2" type="ORF">A3B21_01305</name>
</gene>
<name>A0A1F7UQL4_9BACT</name>
<organism evidence="2 3">
    <name type="scientific">Candidatus Uhrbacteria bacterium RIFCSPLOWO2_01_FULL_47_24</name>
    <dbReference type="NCBI Taxonomy" id="1802401"/>
    <lineage>
        <taxon>Bacteria</taxon>
        <taxon>Candidatus Uhriibacteriota</taxon>
    </lineage>
</organism>
<evidence type="ECO:0000313" key="2">
    <source>
        <dbReference type="EMBL" id="OGL79998.1"/>
    </source>
</evidence>
<evidence type="ECO:0000259" key="1">
    <source>
        <dbReference type="Pfam" id="PF20803"/>
    </source>
</evidence>
<dbReference type="InterPro" id="IPR048846">
    <property type="entry name" value="PaaX-like_central"/>
</dbReference>
<dbReference type="AlphaFoldDB" id="A0A1F7UQL4"/>
<dbReference type="EMBL" id="MGEJ01000018">
    <property type="protein sequence ID" value="OGL79998.1"/>
    <property type="molecule type" value="Genomic_DNA"/>
</dbReference>
<dbReference type="Gene3D" id="3.30.70.2650">
    <property type="match status" value="1"/>
</dbReference>
<dbReference type="Pfam" id="PF20803">
    <property type="entry name" value="PaaX_M"/>
    <property type="match status" value="1"/>
</dbReference>
<feature type="domain" description="Transcriptional repressor PaaX-like central Cas2-like" evidence="1">
    <location>
        <begin position="113"/>
        <end position="182"/>
    </location>
</feature>
<proteinExistence type="predicted"/>
<dbReference type="STRING" id="1802401.A3B21_01305"/>
<dbReference type="GO" id="GO:0006351">
    <property type="term" value="P:DNA-templated transcription"/>
    <property type="evidence" value="ECO:0007669"/>
    <property type="project" value="TreeGrafter"/>
</dbReference>
<evidence type="ECO:0000313" key="3">
    <source>
        <dbReference type="Proteomes" id="UP000176897"/>
    </source>
</evidence>
<comment type="caution">
    <text evidence="2">The sequence shown here is derived from an EMBL/GenBank/DDBJ whole genome shotgun (WGS) entry which is preliminary data.</text>
</comment>
<sequence>MRKQKRYPKLEKAVKIIDKTAVSATFKLLDCLATLGEVAFPDPYAHIHIPRREAELRAKRFNKQAYHVTVGRCVKRGWIKKAKKDGKNFLKLTSQGQLQFLLQQLKYGLHEKQSHDGTWWLVLFDIPEMASHDRDTLRRFLRSIKFHQLQKSVYISPYPVPKTALTYLEQSNLRRFIRCMRVLEMDSPKDFQHLLK</sequence>